<dbReference type="PROSITE" id="PS51031">
    <property type="entry name" value="BESS"/>
    <property type="match status" value="1"/>
</dbReference>
<feature type="non-terminal residue" evidence="5">
    <location>
        <position position="1"/>
    </location>
</feature>
<reference evidence="5" key="1">
    <citation type="submission" date="2015-09" db="EMBL/GenBank/DDBJ databases">
        <title>De novo assembly of Pectinophora gossypiella (Pink Bollworm) gut transcriptome.</title>
        <authorList>
            <person name="Tassone E.E."/>
        </authorList>
    </citation>
    <scope>NUCLEOTIDE SEQUENCE</scope>
</reference>
<evidence type="ECO:0000256" key="2">
    <source>
        <dbReference type="SAM" id="MobiDB-lite"/>
    </source>
</evidence>
<feature type="compositionally biased region" description="Low complexity" evidence="2">
    <location>
        <begin position="247"/>
        <end position="261"/>
    </location>
</feature>
<dbReference type="GO" id="GO:0005667">
    <property type="term" value="C:transcription regulator complex"/>
    <property type="evidence" value="ECO:0007669"/>
    <property type="project" value="TreeGrafter"/>
</dbReference>
<evidence type="ECO:0000256" key="1">
    <source>
        <dbReference type="PROSITE-ProRule" id="PRU00371"/>
    </source>
</evidence>
<protein>
    <recommendedName>
        <fullName evidence="6">MADF domain-containing protein</fullName>
    </recommendedName>
</protein>
<feature type="region of interest" description="Disordered" evidence="2">
    <location>
        <begin position="246"/>
        <end position="299"/>
    </location>
</feature>
<evidence type="ECO:0008006" key="6">
    <source>
        <dbReference type="Google" id="ProtNLM"/>
    </source>
</evidence>
<accession>A0A1E1WLC3</accession>
<organism evidence="5">
    <name type="scientific">Pectinophora gossypiella</name>
    <name type="common">Cotton pink bollworm</name>
    <name type="synonym">Depressaria gossypiella</name>
    <dbReference type="NCBI Taxonomy" id="13191"/>
    <lineage>
        <taxon>Eukaryota</taxon>
        <taxon>Metazoa</taxon>
        <taxon>Ecdysozoa</taxon>
        <taxon>Arthropoda</taxon>
        <taxon>Hexapoda</taxon>
        <taxon>Insecta</taxon>
        <taxon>Pterygota</taxon>
        <taxon>Neoptera</taxon>
        <taxon>Endopterygota</taxon>
        <taxon>Lepidoptera</taxon>
        <taxon>Glossata</taxon>
        <taxon>Ditrysia</taxon>
        <taxon>Gelechioidea</taxon>
        <taxon>Gelechiidae</taxon>
        <taxon>Apatetrinae</taxon>
        <taxon>Pectinophora</taxon>
    </lineage>
</organism>
<name>A0A1E1WLC3_PECGO</name>
<feature type="domain" description="BESS" evidence="4">
    <location>
        <begin position="176"/>
        <end position="215"/>
    </location>
</feature>
<comment type="subcellular location">
    <subcellularLocation>
        <location evidence="1">Nucleus</location>
    </subcellularLocation>
</comment>
<dbReference type="EMBL" id="GDQN01003403">
    <property type="protein sequence ID" value="JAT87651.1"/>
    <property type="molecule type" value="Transcribed_RNA"/>
</dbReference>
<feature type="compositionally biased region" description="Basic and acidic residues" evidence="2">
    <location>
        <begin position="272"/>
        <end position="287"/>
    </location>
</feature>
<dbReference type="PANTHER" id="PTHR12243:SF67">
    <property type="entry name" value="COREPRESSOR OF PANGOLIN, ISOFORM A-RELATED"/>
    <property type="match status" value="1"/>
</dbReference>
<dbReference type="OrthoDB" id="6159213at2759"/>
<dbReference type="InterPro" id="IPR006578">
    <property type="entry name" value="MADF-dom"/>
</dbReference>
<dbReference type="PROSITE" id="PS51029">
    <property type="entry name" value="MADF"/>
    <property type="match status" value="1"/>
</dbReference>
<gene>
    <name evidence="5" type="ORF">g.8146</name>
</gene>
<dbReference type="PANTHER" id="PTHR12243">
    <property type="entry name" value="MADF DOMAIN TRANSCRIPTION FACTOR"/>
    <property type="match status" value="1"/>
</dbReference>
<feature type="domain" description="MADF" evidence="3">
    <location>
        <begin position="17"/>
        <end position="120"/>
    </location>
</feature>
<dbReference type="AlphaFoldDB" id="A0A1E1WLC3"/>
<feature type="region of interest" description="Disordered" evidence="2">
    <location>
        <begin position="124"/>
        <end position="153"/>
    </location>
</feature>
<dbReference type="GO" id="GO:0005634">
    <property type="term" value="C:nucleus"/>
    <property type="evidence" value="ECO:0007669"/>
    <property type="project" value="UniProtKB-SubCell"/>
</dbReference>
<dbReference type="Pfam" id="PF10545">
    <property type="entry name" value="MADF_DNA_bdg"/>
    <property type="match status" value="1"/>
</dbReference>
<evidence type="ECO:0000259" key="3">
    <source>
        <dbReference type="PROSITE" id="PS51029"/>
    </source>
</evidence>
<dbReference type="GO" id="GO:0006357">
    <property type="term" value="P:regulation of transcription by RNA polymerase II"/>
    <property type="evidence" value="ECO:0007669"/>
    <property type="project" value="TreeGrafter"/>
</dbReference>
<dbReference type="InterPro" id="IPR004210">
    <property type="entry name" value="BESS_motif"/>
</dbReference>
<dbReference type="SMART" id="SM00595">
    <property type="entry name" value="MADF"/>
    <property type="match status" value="1"/>
</dbReference>
<dbReference type="InterPro" id="IPR039353">
    <property type="entry name" value="TF_Adf1"/>
</dbReference>
<dbReference type="GO" id="GO:0003677">
    <property type="term" value="F:DNA binding"/>
    <property type="evidence" value="ECO:0007669"/>
    <property type="project" value="InterPro"/>
</dbReference>
<sequence>TVVIQNSKMTDAIEVDHLITLVEQRPVLWDKTSEEYKNKNIKTTAWTEVCENLFPGFQELNNQEKTKFGNAVVKKWTGIKDNYAKYVKKLKEINKSGAGAKKLKEYHLYKQLLFLNRNDQNETDSSIMDEETNYQNTQKESPKRKFKSPSGAFPARKKRIIDTFEEQILSKLEEPENRHLSFFKAILPSLNKLSDHQTLIFQSRVLQVLTDLHEPSHQYYPQSNYPSSYQGNYETQRPQSLWRSACQGGYQTTGSSSQSTQEATPPPAATHGRSEESEFDDHSRTSLEPESPLTLYDFS</sequence>
<evidence type="ECO:0000259" key="4">
    <source>
        <dbReference type="PROSITE" id="PS51031"/>
    </source>
</evidence>
<proteinExistence type="predicted"/>
<keyword evidence="1" id="KW-0539">Nucleus</keyword>
<evidence type="ECO:0000313" key="5">
    <source>
        <dbReference type="EMBL" id="JAT87651.1"/>
    </source>
</evidence>